<protein>
    <submittedName>
        <fullName evidence="1">Uncharacterized protein</fullName>
    </submittedName>
</protein>
<dbReference type="AlphaFoldDB" id="A0A2P2QWY3"/>
<sequence>MFGWEFSDLKVSIITVCPLNHHDTKWTY</sequence>
<accession>A0A2P2QWY3</accession>
<evidence type="ECO:0000313" key="1">
    <source>
        <dbReference type="EMBL" id="MBX71512.1"/>
    </source>
</evidence>
<dbReference type="EMBL" id="GGEC01091028">
    <property type="protein sequence ID" value="MBX71512.1"/>
    <property type="molecule type" value="Transcribed_RNA"/>
</dbReference>
<name>A0A2P2QWY3_RHIMU</name>
<proteinExistence type="predicted"/>
<organism evidence="1">
    <name type="scientific">Rhizophora mucronata</name>
    <name type="common">Asiatic mangrove</name>
    <dbReference type="NCBI Taxonomy" id="61149"/>
    <lineage>
        <taxon>Eukaryota</taxon>
        <taxon>Viridiplantae</taxon>
        <taxon>Streptophyta</taxon>
        <taxon>Embryophyta</taxon>
        <taxon>Tracheophyta</taxon>
        <taxon>Spermatophyta</taxon>
        <taxon>Magnoliopsida</taxon>
        <taxon>eudicotyledons</taxon>
        <taxon>Gunneridae</taxon>
        <taxon>Pentapetalae</taxon>
        <taxon>rosids</taxon>
        <taxon>fabids</taxon>
        <taxon>Malpighiales</taxon>
        <taxon>Rhizophoraceae</taxon>
        <taxon>Rhizophora</taxon>
    </lineage>
</organism>
<reference evidence="1" key="1">
    <citation type="submission" date="2018-02" db="EMBL/GenBank/DDBJ databases">
        <title>Rhizophora mucronata_Transcriptome.</title>
        <authorList>
            <person name="Meera S.P."/>
            <person name="Sreeshan A."/>
            <person name="Augustine A."/>
        </authorList>
    </citation>
    <scope>NUCLEOTIDE SEQUENCE</scope>
    <source>
        <tissue evidence="1">Leaf</tissue>
    </source>
</reference>